<dbReference type="Proteomes" id="UP000601522">
    <property type="component" value="Unassembled WGS sequence"/>
</dbReference>
<dbReference type="EMBL" id="JACRTK010000002">
    <property type="protein sequence ID" value="MBC8590685.1"/>
    <property type="molecule type" value="Genomic_DNA"/>
</dbReference>
<evidence type="ECO:0000313" key="3">
    <source>
        <dbReference type="EMBL" id="MBC8590685.1"/>
    </source>
</evidence>
<gene>
    <name evidence="3" type="ORF">H8689_06005</name>
</gene>
<organism evidence="3 4">
    <name type="scientific">Wansuia hejianensis</name>
    <dbReference type="NCBI Taxonomy" id="2763667"/>
    <lineage>
        <taxon>Bacteria</taxon>
        <taxon>Bacillati</taxon>
        <taxon>Bacillota</taxon>
        <taxon>Clostridia</taxon>
        <taxon>Lachnospirales</taxon>
        <taxon>Lachnospiraceae</taxon>
        <taxon>Wansuia</taxon>
    </lineage>
</organism>
<evidence type="ECO:0000256" key="1">
    <source>
        <dbReference type="ARBA" id="ARBA00022676"/>
    </source>
</evidence>
<protein>
    <submittedName>
        <fullName evidence="3">Glycosyltransferase</fullName>
    </submittedName>
</protein>
<keyword evidence="2" id="KW-0808">Transferase</keyword>
<dbReference type="SUPFAM" id="SSF53756">
    <property type="entry name" value="UDP-Glycosyltransferase/glycogen phosphorylase"/>
    <property type="match status" value="1"/>
</dbReference>
<comment type="caution">
    <text evidence="3">The sequence shown here is derived from an EMBL/GenBank/DDBJ whole genome shotgun (WGS) entry which is preliminary data.</text>
</comment>
<dbReference type="AlphaFoldDB" id="A0A926IMQ3"/>
<keyword evidence="4" id="KW-1185">Reference proteome</keyword>
<reference evidence="3 4" key="1">
    <citation type="submission" date="2020-08" db="EMBL/GenBank/DDBJ databases">
        <title>Genome public.</title>
        <authorList>
            <person name="Liu C."/>
            <person name="Sun Q."/>
        </authorList>
    </citation>
    <scope>NUCLEOTIDE SEQUENCE [LARGE SCALE GENOMIC DNA]</scope>
    <source>
        <strain evidence="3 4">NSJ-26</strain>
    </source>
</reference>
<dbReference type="Gene3D" id="3.40.50.2000">
    <property type="entry name" value="Glycogen Phosphorylase B"/>
    <property type="match status" value="2"/>
</dbReference>
<dbReference type="PANTHER" id="PTHR12526">
    <property type="entry name" value="GLYCOSYLTRANSFERASE"/>
    <property type="match status" value="1"/>
</dbReference>
<dbReference type="GO" id="GO:0016757">
    <property type="term" value="F:glycosyltransferase activity"/>
    <property type="evidence" value="ECO:0007669"/>
    <property type="project" value="UniProtKB-KW"/>
</dbReference>
<evidence type="ECO:0000313" key="4">
    <source>
        <dbReference type="Proteomes" id="UP000601522"/>
    </source>
</evidence>
<name>A0A926IMQ3_9FIRM</name>
<dbReference type="PANTHER" id="PTHR12526:SF629">
    <property type="entry name" value="TEICHURONIC ACID BIOSYNTHESIS GLYCOSYLTRANSFERASE TUAH-RELATED"/>
    <property type="match status" value="1"/>
</dbReference>
<keyword evidence="1" id="KW-0328">Glycosyltransferase</keyword>
<proteinExistence type="predicted"/>
<dbReference type="RefSeq" id="WP_249323522.1">
    <property type="nucleotide sequence ID" value="NZ_JACRTK010000002.1"/>
</dbReference>
<sequence>MKKDCLHWLILTGVPFENSGGAQRAAQMARELVALGDKVTYVYALNYKEKNSDNIQKPKANFDSFYVNQFNIYSFIKNMKKHSKLIVLVEVPHHKFLPIIQVLKDIAFKTIYELIDPWDTELGQNWYKKNIEYRIINLANILTATAASLQQQLSQKTNRKVHLIPNAYDDNLFDGSKYERPKDLPHGTTIGYIGALWGSWFDINLVVQVAKNYPNYNIVLIGEYLNQFNYIVPSNIYFLNLKPQNELPSYLCHFNIGLIPFKTNKLTDGVNPLKVYEYLAMGLPVVSTNLPELSNIPNVFIGYDKQDFIEKIDLAMNNHTITEESKNWLNKNTWKSRISDLLEIIYSK</sequence>
<accession>A0A926IMQ3</accession>
<dbReference type="Pfam" id="PF13692">
    <property type="entry name" value="Glyco_trans_1_4"/>
    <property type="match status" value="1"/>
</dbReference>
<evidence type="ECO:0000256" key="2">
    <source>
        <dbReference type="ARBA" id="ARBA00022679"/>
    </source>
</evidence>